<accession>A0ABQ9IV54</accession>
<dbReference type="Proteomes" id="UP001162164">
    <property type="component" value="Unassembled WGS sequence"/>
</dbReference>
<feature type="domain" description="DUF4817" evidence="1">
    <location>
        <begin position="55"/>
        <end position="111"/>
    </location>
</feature>
<name>A0ABQ9IV54_9CUCU</name>
<proteinExistence type="predicted"/>
<dbReference type="Pfam" id="PF16087">
    <property type="entry name" value="DUF4817"/>
    <property type="match status" value="1"/>
</dbReference>
<sequence length="125" mass="14468">MIHVLYRVAQMDRMVLKWTVRLEWGARCSAVFVLWWVGREVSVADWQSVAMATWSVEHRVFAVEEFIRNNESIVAVTRALAGRFNIPPRGSVPKRDTILSWVHNFRTTGSCAPKWTSRPRTINVI</sequence>
<dbReference type="EMBL" id="JAPWTJ010002331">
    <property type="protein sequence ID" value="KAJ8966598.1"/>
    <property type="molecule type" value="Genomic_DNA"/>
</dbReference>
<comment type="caution">
    <text evidence="2">The sequence shown here is derived from an EMBL/GenBank/DDBJ whole genome shotgun (WGS) entry which is preliminary data.</text>
</comment>
<organism evidence="2 3">
    <name type="scientific">Molorchus minor</name>
    <dbReference type="NCBI Taxonomy" id="1323400"/>
    <lineage>
        <taxon>Eukaryota</taxon>
        <taxon>Metazoa</taxon>
        <taxon>Ecdysozoa</taxon>
        <taxon>Arthropoda</taxon>
        <taxon>Hexapoda</taxon>
        <taxon>Insecta</taxon>
        <taxon>Pterygota</taxon>
        <taxon>Neoptera</taxon>
        <taxon>Endopterygota</taxon>
        <taxon>Coleoptera</taxon>
        <taxon>Polyphaga</taxon>
        <taxon>Cucujiformia</taxon>
        <taxon>Chrysomeloidea</taxon>
        <taxon>Cerambycidae</taxon>
        <taxon>Lamiinae</taxon>
        <taxon>Monochamini</taxon>
        <taxon>Molorchus</taxon>
    </lineage>
</organism>
<dbReference type="InterPro" id="IPR032135">
    <property type="entry name" value="DUF4817"/>
</dbReference>
<protein>
    <recommendedName>
        <fullName evidence="1">DUF4817 domain-containing protein</fullName>
    </recommendedName>
</protein>
<evidence type="ECO:0000313" key="2">
    <source>
        <dbReference type="EMBL" id="KAJ8966598.1"/>
    </source>
</evidence>
<keyword evidence="3" id="KW-1185">Reference proteome</keyword>
<gene>
    <name evidence="2" type="ORF">NQ317_015429</name>
</gene>
<evidence type="ECO:0000259" key="1">
    <source>
        <dbReference type="Pfam" id="PF16087"/>
    </source>
</evidence>
<reference evidence="2" key="1">
    <citation type="journal article" date="2023" name="Insect Mol. Biol.">
        <title>Genome sequencing provides insights into the evolution of gene families encoding plant cell wall-degrading enzymes in longhorned beetles.</title>
        <authorList>
            <person name="Shin N.R."/>
            <person name="Okamura Y."/>
            <person name="Kirsch R."/>
            <person name="Pauchet Y."/>
        </authorList>
    </citation>
    <scope>NUCLEOTIDE SEQUENCE</scope>
    <source>
        <strain evidence="2">MMC_N1</strain>
    </source>
</reference>
<evidence type="ECO:0000313" key="3">
    <source>
        <dbReference type="Proteomes" id="UP001162164"/>
    </source>
</evidence>